<dbReference type="Proteomes" id="UP000271889">
    <property type="component" value="Unassembled WGS sequence"/>
</dbReference>
<organism evidence="2 3">
    <name type="scientific">Cylicostephanus goldi</name>
    <name type="common">Nematode worm</name>
    <dbReference type="NCBI Taxonomy" id="71465"/>
    <lineage>
        <taxon>Eukaryota</taxon>
        <taxon>Metazoa</taxon>
        <taxon>Ecdysozoa</taxon>
        <taxon>Nematoda</taxon>
        <taxon>Chromadorea</taxon>
        <taxon>Rhabditida</taxon>
        <taxon>Rhabditina</taxon>
        <taxon>Rhabditomorpha</taxon>
        <taxon>Strongyloidea</taxon>
        <taxon>Strongylidae</taxon>
        <taxon>Cylicostephanus</taxon>
    </lineage>
</organism>
<gene>
    <name evidence="2" type="ORF">CGOC_LOCUS6310</name>
</gene>
<accession>A0A3P6TMX9</accession>
<name>A0A3P6TMX9_CYLGO</name>
<proteinExistence type="predicted"/>
<dbReference type="AlphaFoldDB" id="A0A3P6TMX9"/>
<protein>
    <submittedName>
        <fullName evidence="2">Uncharacterized protein</fullName>
    </submittedName>
</protein>
<feature type="region of interest" description="Disordered" evidence="1">
    <location>
        <begin position="1"/>
        <end position="29"/>
    </location>
</feature>
<sequence length="29" mass="3246">MSIEAEQDDVIEEDEEDSVWSGDDEDDGS</sequence>
<evidence type="ECO:0000313" key="2">
    <source>
        <dbReference type="EMBL" id="VDK67368.1"/>
    </source>
</evidence>
<evidence type="ECO:0000256" key="1">
    <source>
        <dbReference type="SAM" id="MobiDB-lite"/>
    </source>
</evidence>
<keyword evidence="3" id="KW-1185">Reference proteome</keyword>
<reference evidence="2 3" key="1">
    <citation type="submission" date="2018-11" db="EMBL/GenBank/DDBJ databases">
        <authorList>
            <consortium name="Pathogen Informatics"/>
        </authorList>
    </citation>
    <scope>NUCLEOTIDE SEQUENCE [LARGE SCALE GENOMIC DNA]</scope>
</reference>
<dbReference type="EMBL" id="UYRV01020325">
    <property type="protein sequence ID" value="VDK67368.1"/>
    <property type="molecule type" value="Genomic_DNA"/>
</dbReference>
<evidence type="ECO:0000313" key="3">
    <source>
        <dbReference type="Proteomes" id="UP000271889"/>
    </source>
</evidence>